<proteinExistence type="predicted"/>
<feature type="transmembrane region" description="Helical" evidence="1">
    <location>
        <begin position="12"/>
        <end position="35"/>
    </location>
</feature>
<keyword evidence="4" id="KW-1185">Reference proteome</keyword>
<dbReference type="PANTHER" id="PTHR37013">
    <property type="entry name" value="INTEGRAL MEMBRANE PROTEIN (AFU_ORTHOLOGUE AFUA_1G05950)-RELATED"/>
    <property type="match status" value="1"/>
</dbReference>
<accession>A0AAW0RPT0</accession>
<reference evidence="3 4" key="1">
    <citation type="submission" date="2020-02" db="EMBL/GenBank/DDBJ databases">
        <title>Comparative genomics of the hypocrealean fungal genus Beauvera.</title>
        <authorList>
            <person name="Showalter D.N."/>
            <person name="Bushley K.E."/>
            <person name="Rehner S.A."/>
        </authorList>
    </citation>
    <scope>NUCLEOTIDE SEQUENCE [LARGE SCALE GENOMIC DNA]</scope>
    <source>
        <strain evidence="3 4">ARSEF4384</strain>
    </source>
</reference>
<name>A0AAW0RPT0_9HYPO</name>
<evidence type="ECO:0000313" key="4">
    <source>
        <dbReference type="Proteomes" id="UP001397290"/>
    </source>
</evidence>
<feature type="domain" description="DUF7703" evidence="2">
    <location>
        <begin position="162"/>
        <end position="223"/>
    </location>
</feature>
<dbReference type="Pfam" id="PF24802">
    <property type="entry name" value="DUF7703"/>
    <property type="match status" value="2"/>
</dbReference>
<keyword evidence="1" id="KW-1133">Transmembrane helix</keyword>
<feature type="domain" description="DUF7703" evidence="2">
    <location>
        <begin position="11"/>
        <end position="133"/>
    </location>
</feature>
<organism evidence="3 4">
    <name type="scientific">Beauveria asiatica</name>
    <dbReference type="NCBI Taxonomy" id="1069075"/>
    <lineage>
        <taxon>Eukaryota</taxon>
        <taxon>Fungi</taxon>
        <taxon>Dikarya</taxon>
        <taxon>Ascomycota</taxon>
        <taxon>Pezizomycotina</taxon>
        <taxon>Sordariomycetes</taxon>
        <taxon>Hypocreomycetidae</taxon>
        <taxon>Hypocreales</taxon>
        <taxon>Cordycipitaceae</taxon>
        <taxon>Beauveria</taxon>
    </lineage>
</organism>
<keyword evidence="1" id="KW-0812">Transmembrane</keyword>
<feature type="transmembrane region" description="Helical" evidence="1">
    <location>
        <begin position="172"/>
        <end position="196"/>
    </location>
</feature>
<feature type="transmembrane region" description="Helical" evidence="1">
    <location>
        <begin position="76"/>
        <end position="95"/>
    </location>
</feature>
<dbReference type="InterPro" id="IPR056120">
    <property type="entry name" value="DUF7703"/>
</dbReference>
<dbReference type="EMBL" id="JAAHCF010000429">
    <property type="protein sequence ID" value="KAK8144085.1"/>
    <property type="molecule type" value="Genomic_DNA"/>
</dbReference>
<feature type="transmembrane region" description="Helical" evidence="1">
    <location>
        <begin position="42"/>
        <end position="64"/>
    </location>
</feature>
<gene>
    <name evidence="3" type="ORF">G3M48_006316</name>
</gene>
<dbReference type="AlphaFoldDB" id="A0AAW0RPT0"/>
<evidence type="ECO:0000313" key="3">
    <source>
        <dbReference type="EMBL" id="KAK8144085.1"/>
    </source>
</evidence>
<keyword evidence="1" id="KW-0472">Membrane</keyword>
<protein>
    <recommendedName>
        <fullName evidence="2">DUF7703 domain-containing protein</fullName>
    </recommendedName>
</protein>
<evidence type="ECO:0000259" key="2">
    <source>
        <dbReference type="Pfam" id="PF24802"/>
    </source>
</evidence>
<sequence length="261" mass="30056">MQDIQNDLPLAMAMAGLSSIAWYIGIEINVSLFILFKRKRGLYFWSCLIASWGVILQPIFMLLADFNVWKDAVPSLVMIYLTWFMMVVPQSWVLYSRLHLLMRATNTLQIIKYVLIFNSIVFALPTMVIGTLATYKYLKDIRPLQLHFWSLSSTASNHKPPPKERSPVLRHLIYVNILIIVLDIILLGIQCADLFYLQAALKPCIYGLKLKAEFAILNRLIGILQRRQPFSQGEYVESAPENVKPFDNTTLFRERGLRDGD</sequence>
<feature type="transmembrane region" description="Helical" evidence="1">
    <location>
        <begin position="115"/>
        <end position="138"/>
    </location>
</feature>
<evidence type="ECO:0000256" key="1">
    <source>
        <dbReference type="SAM" id="Phobius"/>
    </source>
</evidence>
<comment type="caution">
    <text evidence="3">The sequence shown here is derived from an EMBL/GenBank/DDBJ whole genome shotgun (WGS) entry which is preliminary data.</text>
</comment>
<dbReference type="Proteomes" id="UP001397290">
    <property type="component" value="Unassembled WGS sequence"/>
</dbReference>
<dbReference type="PANTHER" id="PTHR37013:SF4">
    <property type="entry name" value="INTEGRAL MEMBRANE PROTEIN"/>
    <property type="match status" value="1"/>
</dbReference>